<evidence type="ECO:0000256" key="1">
    <source>
        <dbReference type="SAM" id="Phobius"/>
    </source>
</evidence>
<dbReference type="SUPFAM" id="SSF56112">
    <property type="entry name" value="Protein kinase-like (PK-like)"/>
    <property type="match status" value="1"/>
</dbReference>
<dbReference type="InterPro" id="IPR011009">
    <property type="entry name" value="Kinase-like_dom_sf"/>
</dbReference>
<proteinExistence type="predicted"/>
<gene>
    <name evidence="2" type="ORF">GCM10010178_83280</name>
</gene>
<name>A0ABQ2VDE3_9PSEU</name>
<comment type="caution">
    <text evidence="2">The sequence shown here is derived from an EMBL/GenBank/DDBJ whole genome shotgun (WGS) entry which is preliminary data.</text>
</comment>
<reference evidence="3" key="1">
    <citation type="journal article" date="2019" name="Int. J. Syst. Evol. Microbiol.">
        <title>The Global Catalogue of Microorganisms (GCM) 10K type strain sequencing project: providing services to taxonomists for standard genome sequencing and annotation.</title>
        <authorList>
            <consortium name="The Broad Institute Genomics Platform"/>
            <consortium name="The Broad Institute Genome Sequencing Center for Infectious Disease"/>
            <person name="Wu L."/>
            <person name="Ma J."/>
        </authorList>
    </citation>
    <scope>NUCLEOTIDE SEQUENCE [LARGE SCALE GENOMIC DNA]</scope>
    <source>
        <strain evidence="3">JCM 3296</strain>
    </source>
</reference>
<accession>A0ABQ2VDE3</accession>
<keyword evidence="1" id="KW-1133">Transmembrane helix</keyword>
<evidence type="ECO:0000313" key="3">
    <source>
        <dbReference type="Proteomes" id="UP000649573"/>
    </source>
</evidence>
<sequence>MTHSATNFDTLTGRDPAGRPAYWQVQTVDTAPGADSLLVTSRVKTHDGTTLLHRTLPDMANPVDLALAELLLDNEIRALTRLHARYAVPLPELPRLVGYDFDSAEPFVLLEPPAGRSVSGGLRTLLIDERRRFLIGLFRALAELAAVDLVHGSVGLSSLCWDGHTTQLINLEHTVNTGEASRSSLSRNGGVAHPGDDVLAAGRVVYELFTGKRVDLGDAPDLSSQPEVLAALLDGVFEARPDDRPTAVQVLERLNDRDPLPRPVDVAATMQAGYERFDQLHPPRAVAPTVAAPRPPVVAPAPSRPFPWLPVAVLVVLVIAVVWVIL</sequence>
<keyword evidence="3" id="KW-1185">Reference proteome</keyword>
<evidence type="ECO:0008006" key="4">
    <source>
        <dbReference type="Google" id="ProtNLM"/>
    </source>
</evidence>
<dbReference type="Proteomes" id="UP000649573">
    <property type="component" value="Unassembled WGS sequence"/>
</dbReference>
<dbReference type="Gene3D" id="1.10.510.10">
    <property type="entry name" value="Transferase(Phosphotransferase) domain 1"/>
    <property type="match status" value="1"/>
</dbReference>
<protein>
    <recommendedName>
        <fullName evidence="4">Protein kinase domain-containing protein</fullName>
    </recommendedName>
</protein>
<keyword evidence="1" id="KW-0812">Transmembrane</keyword>
<dbReference type="RefSeq" id="WP_189259304.1">
    <property type="nucleotide sequence ID" value="NZ_BMRE01000070.1"/>
</dbReference>
<organism evidence="2 3">
    <name type="scientific">Lentzea flava</name>
    <dbReference type="NCBI Taxonomy" id="103732"/>
    <lineage>
        <taxon>Bacteria</taxon>
        <taxon>Bacillati</taxon>
        <taxon>Actinomycetota</taxon>
        <taxon>Actinomycetes</taxon>
        <taxon>Pseudonocardiales</taxon>
        <taxon>Pseudonocardiaceae</taxon>
        <taxon>Lentzea</taxon>
    </lineage>
</organism>
<feature type="transmembrane region" description="Helical" evidence="1">
    <location>
        <begin position="306"/>
        <end position="325"/>
    </location>
</feature>
<keyword evidence="1" id="KW-0472">Membrane</keyword>
<dbReference type="EMBL" id="BMRE01000070">
    <property type="protein sequence ID" value="GGU79744.1"/>
    <property type="molecule type" value="Genomic_DNA"/>
</dbReference>
<evidence type="ECO:0000313" key="2">
    <source>
        <dbReference type="EMBL" id="GGU79744.1"/>
    </source>
</evidence>